<evidence type="ECO:0000256" key="4">
    <source>
        <dbReference type="ARBA" id="ARBA00022989"/>
    </source>
</evidence>
<gene>
    <name evidence="7" type="ordered locus">Acid_1437</name>
</gene>
<feature type="transmembrane region" description="Helical" evidence="6">
    <location>
        <begin position="180"/>
        <end position="201"/>
    </location>
</feature>
<dbReference type="eggNOG" id="COG4975">
    <property type="taxonomic scope" value="Bacteria"/>
</dbReference>
<reference evidence="7" key="1">
    <citation type="submission" date="2006-10" db="EMBL/GenBank/DDBJ databases">
        <title>Complete sequence of Solibacter usitatus Ellin6076.</title>
        <authorList>
            <consortium name="US DOE Joint Genome Institute"/>
            <person name="Copeland A."/>
            <person name="Lucas S."/>
            <person name="Lapidus A."/>
            <person name="Barry K."/>
            <person name="Detter J.C."/>
            <person name="Glavina del Rio T."/>
            <person name="Hammon N."/>
            <person name="Israni S."/>
            <person name="Dalin E."/>
            <person name="Tice H."/>
            <person name="Pitluck S."/>
            <person name="Thompson L.S."/>
            <person name="Brettin T."/>
            <person name="Bruce D."/>
            <person name="Han C."/>
            <person name="Tapia R."/>
            <person name="Gilna P."/>
            <person name="Schmutz J."/>
            <person name="Larimer F."/>
            <person name="Land M."/>
            <person name="Hauser L."/>
            <person name="Kyrpides N."/>
            <person name="Mikhailova N."/>
            <person name="Janssen P.H."/>
            <person name="Kuske C.R."/>
            <person name="Richardson P."/>
        </authorList>
    </citation>
    <scope>NUCLEOTIDE SEQUENCE</scope>
    <source>
        <strain evidence="7">Ellin6076</strain>
    </source>
</reference>
<feature type="transmembrane region" description="Helical" evidence="6">
    <location>
        <begin position="81"/>
        <end position="101"/>
    </location>
</feature>
<evidence type="ECO:0000256" key="3">
    <source>
        <dbReference type="ARBA" id="ARBA00022692"/>
    </source>
</evidence>
<feature type="transmembrane region" description="Helical" evidence="6">
    <location>
        <begin position="39"/>
        <end position="61"/>
    </location>
</feature>
<feature type="transmembrane region" description="Helical" evidence="6">
    <location>
        <begin position="213"/>
        <end position="238"/>
    </location>
</feature>
<dbReference type="KEGG" id="sus:Acid_1437"/>
<dbReference type="InterPro" id="IPR010651">
    <property type="entry name" value="Sugar_transport"/>
</dbReference>
<keyword evidence="5 6" id="KW-0472">Membrane</keyword>
<evidence type="ECO:0000256" key="5">
    <source>
        <dbReference type="ARBA" id="ARBA00023136"/>
    </source>
</evidence>
<dbReference type="InterPro" id="IPR009834">
    <property type="entry name" value="Ureide_permease"/>
</dbReference>
<proteinExistence type="inferred from homology"/>
<evidence type="ECO:0000256" key="2">
    <source>
        <dbReference type="ARBA" id="ARBA00006117"/>
    </source>
</evidence>
<keyword evidence="3 6" id="KW-0812">Transmembrane</keyword>
<evidence type="ECO:0000256" key="1">
    <source>
        <dbReference type="ARBA" id="ARBA00004141"/>
    </source>
</evidence>
<dbReference type="PANTHER" id="PTHR16119:SF17">
    <property type="entry name" value="TRANSMEMBRANE PROTEIN 144"/>
    <property type="match status" value="1"/>
</dbReference>
<dbReference type="AlphaFoldDB" id="Q028X2"/>
<dbReference type="InParanoid" id="Q028X2"/>
<dbReference type="GO" id="GO:0015144">
    <property type="term" value="F:carbohydrate transmembrane transporter activity"/>
    <property type="evidence" value="ECO:0007669"/>
    <property type="project" value="InterPro"/>
</dbReference>
<keyword evidence="4 6" id="KW-1133">Transmembrane helix</keyword>
<feature type="transmembrane region" description="Helical" evidence="6">
    <location>
        <begin position="323"/>
        <end position="346"/>
    </location>
</feature>
<dbReference type="PANTHER" id="PTHR16119">
    <property type="entry name" value="TRANSMEMBRANE PROTEIN 144"/>
    <property type="match status" value="1"/>
</dbReference>
<comment type="subcellular location">
    <subcellularLocation>
        <location evidence="1">Membrane</location>
        <topology evidence="1">Multi-pass membrane protein</topology>
    </subcellularLocation>
</comment>
<dbReference type="Pfam" id="PF07168">
    <property type="entry name" value="Ureide_permease"/>
    <property type="match status" value="1"/>
</dbReference>
<accession>Q028X2</accession>
<dbReference type="GO" id="GO:0016020">
    <property type="term" value="C:membrane"/>
    <property type="evidence" value="ECO:0007669"/>
    <property type="project" value="UniProtKB-SubCell"/>
</dbReference>
<sequence precursor="true">MILPQSYSAVMFLMILSLVCLGSWASAFKFAGKWRFELFYFDFAIGLLVASVIYAFTVGNIGFDGFNFLDDLQHAGKRQWMFGFLGGIVFNLGNMLLMAAVSVAGLAIAFPMTMGIALLVGILIGLAGRPAGNLMMLELGCALVLASVVVNALLYRMRAVAEHEVLARAGRAKSTRRPSAIKAIILSLVAGILIGSFAPLLDRARAGDLGLGPYAATAVFAFGVFFSSLVFNIFFMNLPVEGEPVDFGAYFSGRLKQHLLGGSAGVMWLTGVLALMVAGSVPDLVQVPALERYLLSQGAPVLTALWGIVVFREFKDGDVRVKVLGVLMLVLLLCGMVMIGLAPQYMRAV</sequence>
<evidence type="ECO:0000256" key="6">
    <source>
        <dbReference type="SAM" id="Phobius"/>
    </source>
</evidence>
<comment type="similarity">
    <text evidence="2">Belongs to the GRP transporter (TC 2.A.7.5) family.</text>
</comment>
<dbReference type="EMBL" id="CP000473">
    <property type="protein sequence ID" value="ABJ82430.1"/>
    <property type="molecule type" value="Genomic_DNA"/>
</dbReference>
<dbReference type="STRING" id="234267.Acid_1437"/>
<name>Q028X2_SOLUE</name>
<dbReference type="HOGENOM" id="CLU_078158_0_0_0"/>
<feature type="transmembrane region" description="Helical" evidence="6">
    <location>
        <begin position="6"/>
        <end position="27"/>
    </location>
</feature>
<feature type="transmembrane region" description="Helical" evidence="6">
    <location>
        <begin position="108"/>
        <end position="128"/>
    </location>
</feature>
<feature type="transmembrane region" description="Helical" evidence="6">
    <location>
        <begin position="259"/>
        <end position="281"/>
    </location>
</feature>
<feature type="transmembrane region" description="Helical" evidence="6">
    <location>
        <begin position="134"/>
        <end position="154"/>
    </location>
</feature>
<protein>
    <submittedName>
        <fullName evidence="7">Putative integral membrane protein</fullName>
    </submittedName>
</protein>
<evidence type="ECO:0000313" key="7">
    <source>
        <dbReference type="EMBL" id="ABJ82430.1"/>
    </source>
</evidence>
<feature type="transmembrane region" description="Helical" evidence="6">
    <location>
        <begin position="293"/>
        <end position="311"/>
    </location>
</feature>
<organism evidence="7">
    <name type="scientific">Solibacter usitatus (strain Ellin6076)</name>
    <dbReference type="NCBI Taxonomy" id="234267"/>
    <lineage>
        <taxon>Bacteria</taxon>
        <taxon>Pseudomonadati</taxon>
        <taxon>Acidobacteriota</taxon>
        <taxon>Terriglobia</taxon>
        <taxon>Bryobacterales</taxon>
        <taxon>Solibacteraceae</taxon>
        <taxon>Candidatus Solibacter</taxon>
    </lineage>
</organism>